<dbReference type="RefSeq" id="XP_056510648.1">
    <property type="nucleotide sequence ID" value="XM_056657848.1"/>
</dbReference>
<evidence type="ECO:0000313" key="1">
    <source>
        <dbReference type="EMBL" id="KAJ5092453.1"/>
    </source>
</evidence>
<dbReference type="EMBL" id="JAPMSZ010000009">
    <property type="protein sequence ID" value="KAJ5092453.1"/>
    <property type="molecule type" value="Genomic_DNA"/>
</dbReference>
<dbReference type="AlphaFoldDB" id="A0A9W9F2H6"/>
<dbReference type="GeneID" id="81397017"/>
<gene>
    <name evidence="1" type="ORF">NUU61_007323</name>
</gene>
<evidence type="ECO:0000313" key="2">
    <source>
        <dbReference type="Proteomes" id="UP001141434"/>
    </source>
</evidence>
<organism evidence="1 2">
    <name type="scientific">Penicillium alfredii</name>
    <dbReference type="NCBI Taxonomy" id="1506179"/>
    <lineage>
        <taxon>Eukaryota</taxon>
        <taxon>Fungi</taxon>
        <taxon>Dikarya</taxon>
        <taxon>Ascomycota</taxon>
        <taxon>Pezizomycotina</taxon>
        <taxon>Eurotiomycetes</taxon>
        <taxon>Eurotiomycetidae</taxon>
        <taxon>Eurotiales</taxon>
        <taxon>Aspergillaceae</taxon>
        <taxon>Penicillium</taxon>
    </lineage>
</organism>
<protein>
    <submittedName>
        <fullName evidence="1">FAD/NAD(P)-binding domain-containing protein</fullName>
    </submittedName>
</protein>
<proteinExistence type="predicted"/>
<keyword evidence="2" id="KW-1185">Reference proteome</keyword>
<sequence length="102" mass="11108">MFAPKWGGLLKDADYGAFGSYYFDPSAAGDALRFIAEDTMRMGVRYCLGEVRRILLRDEGVAGVKTPVLARMEDELGIFEGERIQSQVTAAGVSVAHLQSSC</sequence>
<comment type="caution">
    <text evidence="1">The sequence shown here is derived from an EMBL/GenBank/DDBJ whole genome shotgun (WGS) entry which is preliminary data.</text>
</comment>
<reference evidence="1" key="2">
    <citation type="journal article" date="2023" name="IMA Fungus">
        <title>Comparative genomic study of the Penicillium genus elucidates a diverse pangenome and 15 lateral gene transfer events.</title>
        <authorList>
            <person name="Petersen C."/>
            <person name="Sorensen T."/>
            <person name="Nielsen M.R."/>
            <person name="Sondergaard T.E."/>
            <person name="Sorensen J.L."/>
            <person name="Fitzpatrick D.A."/>
            <person name="Frisvad J.C."/>
            <person name="Nielsen K.L."/>
        </authorList>
    </citation>
    <scope>NUCLEOTIDE SEQUENCE</scope>
    <source>
        <strain evidence="1">IBT 34128</strain>
    </source>
</reference>
<dbReference type="Proteomes" id="UP001141434">
    <property type="component" value="Unassembled WGS sequence"/>
</dbReference>
<reference evidence="1" key="1">
    <citation type="submission" date="2022-11" db="EMBL/GenBank/DDBJ databases">
        <authorList>
            <person name="Petersen C."/>
        </authorList>
    </citation>
    <scope>NUCLEOTIDE SEQUENCE</scope>
    <source>
        <strain evidence="1">IBT 34128</strain>
    </source>
</reference>
<accession>A0A9W9F2H6</accession>
<name>A0A9W9F2H6_9EURO</name>
<dbReference type="OrthoDB" id="2219495at2759"/>